<gene>
    <name evidence="1" type="primary">cyclin d2</name>
    <name evidence="1" type="ORF">L195_g010557</name>
</gene>
<dbReference type="Proteomes" id="UP000236291">
    <property type="component" value="Unassembled WGS sequence"/>
</dbReference>
<dbReference type="EMBL" id="ASHM01006416">
    <property type="protein sequence ID" value="PNY13889.1"/>
    <property type="molecule type" value="Genomic_DNA"/>
</dbReference>
<sequence>MMLNMVAMLIRWRRCTRIRGILGSTIRGTNNNDFGVVPDELSLQSEECMVLMLEKEFQQWSGADYLNMLQYGVLDVGARNEAIDWIQKKRRAWTMQLLAVACISLAAKVEETGVPMILGLQVKIRNLLILMLSVC</sequence>
<dbReference type="ExpressionAtlas" id="A0A2K3PF22">
    <property type="expression patterns" value="baseline"/>
</dbReference>
<dbReference type="SUPFAM" id="SSF47954">
    <property type="entry name" value="Cyclin-like"/>
    <property type="match status" value="1"/>
</dbReference>
<evidence type="ECO:0000313" key="1">
    <source>
        <dbReference type="EMBL" id="PNY13889.1"/>
    </source>
</evidence>
<proteinExistence type="predicted"/>
<dbReference type="Gene3D" id="1.10.472.10">
    <property type="entry name" value="Cyclin-like"/>
    <property type="match status" value="1"/>
</dbReference>
<reference evidence="1 2" key="1">
    <citation type="journal article" date="2014" name="Am. J. Bot.">
        <title>Genome assembly and annotation for red clover (Trifolium pratense; Fabaceae).</title>
        <authorList>
            <person name="Istvanek J."/>
            <person name="Jaros M."/>
            <person name="Krenek A."/>
            <person name="Repkova J."/>
        </authorList>
    </citation>
    <scope>NUCLEOTIDE SEQUENCE [LARGE SCALE GENOMIC DNA]</scope>
    <source>
        <strain evidence="2">cv. Tatra</strain>
        <tissue evidence="1">Young leaves</tissue>
    </source>
</reference>
<name>A0A2K3PF22_TRIPR</name>
<comment type="caution">
    <text evidence="1">The sequence shown here is derived from an EMBL/GenBank/DDBJ whole genome shotgun (WGS) entry which is preliminary data.</text>
</comment>
<dbReference type="AlphaFoldDB" id="A0A2K3PF22"/>
<accession>A0A2K3PF22</accession>
<reference evidence="1 2" key="2">
    <citation type="journal article" date="2017" name="Front. Plant Sci.">
        <title>Gene Classification and Mining of Molecular Markers Useful in Red Clover (Trifolium pratense) Breeding.</title>
        <authorList>
            <person name="Istvanek J."/>
            <person name="Dluhosova J."/>
            <person name="Dluhos P."/>
            <person name="Patkova L."/>
            <person name="Nedelnik J."/>
            <person name="Repkova J."/>
        </authorList>
    </citation>
    <scope>NUCLEOTIDE SEQUENCE [LARGE SCALE GENOMIC DNA]</scope>
    <source>
        <strain evidence="2">cv. Tatra</strain>
        <tissue evidence="1">Young leaves</tissue>
    </source>
</reference>
<dbReference type="STRING" id="57577.A0A2K3PF22"/>
<organism evidence="1 2">
    <name type="scientific">Trifolium pratense</name>
    <name type="common">Red clover</name>
    <dbReference type="NCBI Taxonomy" id="57577"/>
    <lineage>
        <taxon>Eukaryota</taxon>
        <taxon>Viridiplantae</taxon>
        <taxon>Streptophyta</taxon>
        <taxon>Embryophyta</taxon>
        <taxon>Tracheophyta</taxon>
        <taxon>Spermatophyta</taxon>
        <taxon>Magnoliopsida</taxon>
        <taxon>eudicotyledons</taxon>
        <taxon>Gunneridae</taxon>
        <taxon>Pentapetalae</taxon>
        <taxon>rosids</taxon>
        <taxon>fabids</taxon>
        <taxon>Fabales</taxon>
        <taxon>Fabaceae</taxon>
        <taxon>Papilionoideae</taxon>
        <taxon>50 kb inversion clade</taxon>
        <taxon>NPAAA clade</taxon>
        <taxon>Hologalegina</taxon>
        <taxon>IRL clade</taxon>
        <taxon>Trifolieae</taxon>
        <taxon>Trifolium</taxon>
    </lineage>
</organism>
<protein>
    <submittedName>
        <fullName evidence="1">Cyclin d2</fullName>
    </submittedName>
</protein>
<dbReference type="InterPro" id="IPR036915">
    <property type="entry name" value="Cyclin-like_sf"/>
</dbReference>
<evidence type="ECO:0000313" key="2">
    <source>
        <dbReference type="Proteomes" id="UP000236291"/>
    </source>
</evidence>